<reference evidence="2" key="2">
    <citation type="submission" date="2023-06" db="EMBL/GenBank/DDBJ databases">
        <authorList>
            <consortium name="Lawrence Berkeley National Laboratory"/>
            <person name="Haridas S."/>
            <person name="Hensen N."/>
            <person name="Bonometti L."/>
            <person name="Westerberg I."/>
            <person name="Brannstrom I.O."/>
            <person name="Guillou S."/>
            <person name="Cros-Aarteil S."/>
            <person name="Calhoun S."/>
            <person name="Kuo A."/>
            <person name="Mondo S."/>
            <person name="Pangilinan J."/>
            <person name="Riley R."/>
            <person name="Labutti K."/>
            <person name="Andreopoulos B."/>
            <person name="Lipzen A."/>
            <person name="Chen C."/>
            <person name="Yanf M."/>
            <person name="Daum C."/>
            <person name="Ng V."/>
            <person name="Clum A."/>
            <person name="Steindorff A."/>
            <person name="Ohm R."/>
            <person name="Martin F."/>
            <person name="Silar P."/>
            <person name="Natvig D."/>
            <person name="Lalanne C."/>
            <person name="Gautier V."/>
            <person name="Ament-Velasquez S.L."/>
            <person name="Kruys A."/>
            <person name="Hutchinson M.I."/>
            <person name="Powell A.J."/>
            <person name="Barry K."/>
            <person name="Miller A.N."/>
            <person name="Grigoriev I.V."/>
            <person name="Debuchy R."/>
            <person name="Gladieux P."/>
            <person name="Thoren M.H."/>
            <person name="Johannesson H."/>
        </authorList>
    </citation>
    <scope>NUCLEOTIDE SEQUENCE</scope>
    <source>
        <strain evidence="2">CBS 958.72</strain>
    </source>
</reference>
<keyword evidence="3" id="KW-1185">Reference proteome</keyword>
<sequence>MRQAQQQSSGDGDMSEASSDAPFPDDIVPQTLCAWRKLSGASVLRAFRGQEDQAKTYNIGSFVNKWVENGTRAQQLADALLDPRVREALKAKGVTVKAAGDEQLPTSMQIREEMKTLVSEPPFGDFEPEIDWQEAVPTTVAELRNPRWVLERLTRPWPTLVTKAPSMVAFFSQVLQSQVWLNAVPNNTVDANNSAQICLLSSLLMRGYARNTSTYFRQVLGLYMLASGTPRRVIDTLSQLGIICSYQVLIRGESTSRPSDVNLSDRSAAHDPNGIIVYDNFNFMNRIGEPGGMQDASSRLEVRGQAGMQDASSRLEVRGESTSRPSDVNLSDRSAAHDPNGVMVYHDFNNFMNRMVSQARMQDASSRLEVGGDSTSRPSDVNRPDRSISHGAPRNWITGLEVHQGNDPYRDLAGQGRNSVQDGAFAAASFPQQGLYRPVGVPIAAQLEPGHASLQGVYSCQEVFRGSGAQEITGLELRQGNDPYRDLPGQARNSVQDGAFAAASSPQQGLYRPVGVPGAAQLEPGHGEPPGRL</sequence>
<dbReference type="EMBL" id="JAULSN010000014">
    <property type="protein sequence ID" value="KAK3360853.1"/>
    <property type="molecule type" value="Genomic_DNA"/>
</dbReference>
<accession>A0AAE0JS68</accession>
<name>A0AAE0JS68_9PEZI</name>
<feature type="region of interest" description="Disordered" evidence="1">
    <location>
        <begin position="500"/>
        <end position="533"/>
    </location>
</feature>
<feature type="region of interest" description="Disordered" evidence="1">
    <location>
        <begin position="359"/>
        <end position="395"/>
    </location>
</feature>
<dbReference type="AlphaFoldDB" id="A0AAE0JS68"/>
<comment type="caution">
    <text evidence="2">The sequence shown here is derived from an EMBL/GenBank/DDBJ whole genome shotgun (WGS) entry which is preliminary data.</text>
</comment>
<feature type="compositionally biased region" description="Polar residues" evidence="1">
    <location>
        <begin position="322"/>
        <end position="332"/>
    </location>
</feature>
<protein>
    <submittedName>
        <fullName evidence="2">Uncharacterized protein</fullName>
    </submittedName>
</protein>
<feature type="region of interest" description="Disordered" evidence="1">
    <location>
        <begin position="304"/>
        <end position="339"/>
    </location>
</feature>
<feature type="compositionally biased region" description="Polar residues" evidence="1">
    <location>
        <begin position="1"/>
        <end position="10"/>
    </location>
</feature>
<organism evidence="2 3">
    <name type="scientific">Lasiosphaeria ovina</name>
    <dbReference type="NCBI Taxonomy" id="92902"/>
    <lineage>
        <taxon>Eukaryota</taxon>
        <taxon>Fungi</taxon>
        <taxon>Dikarya</taxon>
        <taxon>Ascomycota</taxon>
        <taxon>Pezizomycotina</taxon>
        <taxon>Sordariomycetes</taxon>
        <taxon>Sordariomycetidae</taxon>
        <taxon>Sordariales</taxon>
        <taxon>Lasiosphaeriaceae</taxon>
        <taxon>Lasiosphaeria</taxon>
    </lineage>
</organism>
<evidence type="ECO:0000313" key="2">
    <source>
        <dbReference type="EMBL" id="KAK3360853.1"/>
    </source>
</evidence>
<proteinExistence type="predicted"/>
<feature type="region of interest" description="Disordered" evidence="1">
    <location>
        <begin position="1"/>
        <end position="25"/>
    </location>
</feature>
<evidence type="ECO:0000256" key="1">
    <source>
        <dbReference type="SAM" id="MobiDB-lite"/>
    </source>
</evidence>
<gene>
    <name evidence="2" type="ORF">B0T24DRAFT_586254</name>
</gene>
<reference evidence="2" key="1">
    <citation type="journal article" date="2023" name="Mol. Phylogenet. Evol.">
        <title>Genome-scale phylogeny and comparative genomics of the fungal order Sordariales.</title>
        <authorList>
            <person name="Hensen N."/>
            <person name="Bonometti L."/>
            <person name="Westerberg I."/>
            <person name="Brannstrom I.O."/>
            <person name="Guillou S."/>
            <person name="Cros-Aarteil S."/>
            <person name="Calhoun S."/>
            <person name="Haridas S."/>
            <person name="Kuo A."/>
            <person name="Mondo S."/>
            <person name="Pangilinan J."/>
            <person name="Riley R."/>
            <person name="LaButti K."/>
            <person name="Andreopoulos B."/>
            <person name="Lipzen A."/>
            <person name="Chen C."/>
            <person name="Yan M."/>
            <person name="Daum C."/>
            <person name="Ng V."/>
            <person name="Clum A."/>
            <person name="Steindorff A."/>
            <person name="Ohm R.A."/>
            <person name="Martin F."/>
            <person name="Silar P."/>
            <person name="Natvig D.O."/>
            <person name="Lalanne C."/>
            <person name="Gautier V."/>
            <person name="Ament-Velasquez S.L."/>
            <person name="Kruys A."/>
            <person name="Hutchinson M.I."/>
            <person name="Powell A.J."/>
            <person name="Barry K."/>
            <person name="Miller A.N."/>
            <person name="Grigoriev I.V."/>
            <person name="Debuchy R."/>
            <person name="Gladieux P."/>
            <person name="Hiltunen Thoren M."/>
            <person name="Johannesson H."/>
        </authorList>
    </citation>
    <scope>NUCLEOTIDE SEQUENCE</scope>
    <source>
        <strain evidence="2">CBS 958.72</strain>
    </source>
</reference>
<evidence type="ECO:0000313" key="3">
    <source>
        <dbReference type="Proteomes" id="UP001287356"/>
    </source>
</evidence>
<dbReference type="Proteomes" id="UP001287356">
    <property type="component" value="Unassembled WGS sequence"/>
</dbReference>